<dbReference type="InterPro" id="IPR009057">
    <property type="entry name" value="Homeodomain-like_sf"/>
</dbReference>
<dbReference type="EMBL" id="QFKX01000004">
    <property type="protein sequence ID" value="PWH05719.1"/>
    <property type="molecule type" value="Genomic_DNA"/>
</dbReference>
<evidence type="ECO:0000256" key="4">
    <source>
        <dbReference type="PROSITE-ProRule" id="PRU00335"/>
    </source>
</evidence>
<dbReference type="Gene3D" id="1.10.357.10">
    <property type="entry name" value="Tetracycline Repressor, domain 2"/>
    <property type="match status" value="1"/>
</dbReference>
<feature type="domain" description="HTH tetR-type" evidence="6">
    <location>
        <begin position="29"/>
        <end position="89"/>
    </location>
</feature>
<keyword evidence="8" id="KW-1185">Reference proteome</keyword>
<comment type="caution">
    <text evidence="7">The sequence shown here is derived from an EMBL/GenBank/DDBJ whole genome shotgun (WGS) entry which is preliminary data.</text>
</comment>
<evidence type="ECO:0000256" key="5">
    <source>
        <dbReference type="SAM" id="MobiDB-lite"/>
    </source>
</evidence>
<dbReference type="SUPFAM" id="SSF48498">
    <property type="entry name" value="Tetracyclin repressor-like, C-terminal domain"/>
    <property type="match status" value="1"/>
</dbReference>
<dbReference type="InterPro" id="IPR036271">
    <property type="entry name" value="Tet_transcr_reg_TetR-rel_C_sf"/>
</dbReference>
<evidence type="ECO:0000259" key="6">
    <source>
        <dbReference type="PROSITE" id="PS50977"/>
    </source>
</evidence>
<proteinExistence type="predicted"/>
<evidence type="ECO:0000256" key="3">
    <source>
        <dbReference type="ARBA" id="ARBA00023163"/>
    </source>
</evidence>
<keyword evidence="2 4" id="KW-0238">DNA-binding</keyword>
<evidence type="ECO:0000256" key="1">
    <source>
        <dbReference type="ARBA" id="ARBA00023015"/>
    </source>
</evidence>
<accession>A0A2U2RIL8</accession>
<evidence type="ECO:0000256" key="2">
    <source>
        <dbReference type="ARBA" id="ARBA00023125"/>
    </source>
</evidence>
<dbReference type="RefSeq" id="WP_109276075.1">
    <property type="nucleotide sequence ID" value="NZ_QFKX01000004.1"/>
</dbReference>
<organism evidence="7 8">
    <name type="scientific">Brachybacterium endophyticum</name>
    <dbReference type="NCBI Taxonomy" id="2182385"/>
    <lineage>
        <taxon>Bacteria</taxon>
        <taxon>Bacillati</taxon>
        <taxon>Actinomycetota</taxon>
        <taxon>Actinomycetes</taxon>
        <taxon>Micrococcales</taxon>
        <taxon>Dermabacteraceae</taxon>
        <taxon>Brachybacterium</taxon>
    </lineage>
</organism>
<dbReference type="SUPFAM" id="SSF46689">
    <property type="entry name" value="Homeodomain-like"/>
    <property type="match status" value="1"/>
</dbReference>
<evidence type="ECO:0000313" key="8">
    <source>
        <dbReference type="Proteomes" id="UP000245590"/>
    </source>
</evidence>
<dbReference type="Proteomes" id="UP000245590">
    <property type="component" value="Unassembled WGS sequence"/>
</dbReference>
<reference evidence="7 8" key="1">
    <citation type="submission" date="2018-05" db="EMBL/GenBank/DDBJ databases">
        <title>Brachybacterium sp. M1HQ-2T, whole genome shotgun sequence.</title>
        <authorList>
            <person name="Tuo L."/>
        </authorList>
    </citation>
    <scope>NUCLEOTIDE SEQUENCE [LARGE SCALE GENOMIC DNA]</scope>
    <source>
        <strain evidence="7 8">M1HQ-2</strain>
    </source>
</reference>
<gene>
    <name evidence="7" type="ORF">DEO23_10940</name>
</gene>
<dbReference type="PANTHER" id="PTHR47506">
    <property type="entry name" value="TRANSCRIPTIONAL REGULATORY PROTEIN"/>
    <property type="match status" value="1"/>
</dbReference>
<dbReference type="PROSITE" id="PS50977">
    <property type="entry name" value="HTH_TETR_2"/>
    <property type="match status" value="1"/>
</dbReference>
<dbReference type="Pfam" id="PF00440">
    <property type="entry name" value="TetR_N"/>
    <property type="match status" value="1"/>
</dbReference>
<dbReference type="PRINTS" id="PR00455">
    <property type="entry name" value="HTHTETR"/>
</dbReference>
<sequence length="265" mass="28330">MDTAHPEASTRASDLLQGAPVGDETRRKENTRSRLVRAAVQVFAETGLDGATIDDLVSAAGFTRGAFYSNFESKDEVFGAAFALATDQVIQIMRERVSAVRAEHGILETIAPGEPSSEDAGIMLSLFEVMRPFGRQWCLLHTEAVTHSLRSQEARDGLVAQRRLLRATVAEVLSETAPDVELRGGVGYEDLAQLLIGVFVDLITREQLEGEDVSTLASTTILGTLHAFLVPVGETGAGSCVPQRAADGGEYSAADPVVGPRPLPR</sequence>
<feature type="region of interest" description="Disordered" evidence="5">
    <location>
        <begin position="1"/>
        <end position="30"/>
    </location>
</feature>
<keyword evidence="1" id="KW-0805">Transcription regulation</keyword>
<dbReference type="InterPro" id="IPR001647">
    <property type="entry name" value="HTH_TetR"/>
</dbReference>
<protein>
    <submittedName>
        <fullName evidence="7">TetR family transcriptional regulator</fullName>
    </submittedName>
</protein>
<dbReference type="PANTHER" id="PTHR47506:SF1">
    <property type="entry name" value="HTH-TYPE TRANSCRIPTIONAL REGULATOR YJDC"/>
    <property type="match status" value="1"/>
</dbReference>
<keyword evidence="3" id="KW-0804">Transcription</keyword>
<evidence type="ECO:0000313" key="7">
    <source>
        <dbReference type="EMBL" id="PWH05719.1"/>
    </source>
</evidence>
<dbReference type="GO" id="GO:0003677">
    <property type="term" value="F:DNA binding"/>
    <property type="evidence" value="ECO:0007669"/>
    <property type="project" value="UniProtKB-UniRule"/>
</dbReference>
<dbReference type="OrthoDB" id="7252896at2"/>
<dbReference type="AlphaFoldDB" id="A0A2U2RIL8"/>
<feature type="DNA-binding region" description="H-T-H motif" evidence="4">
    <location>
        <begin position="52"/>
        <end position="71"/>
    </location>
</feature>
<name>A0A2U2RIL8_9MICO</name>